<dbReference type="AlphaFoldDB" id="A0ABD1Z625"/>
<evidence type="ECO:0000313" key="2">
    <source>
        <dbReference type="EMBL" id="KAL2642965.1"/>
    </source>
</evidence>
<dbReference type="EMBL" id="JBHFFA010000002">
    <property type="protein sequence ID" value="KAL2642965.1"/>
    <property type="molecule type" value="Genomic_DNA"/>
</dbReference>
<feature type="coiled-coil region" evidence="1">
    <location>
        <begin position="3"/>
        <end position="90"/>
    </location>
</feature>
<keyword evidence="3" id="KW-1185">Reference proteome</keyword>
<protein>
    <submittedName>
        <fullName evidence="2">Uncharacterized protein</fullName>
    </submittedName>
</protein>
<gene>
    <name evidence="2" type="ORF">R1flu_010552</name>
</gene>
<reference evidence="2 3" key="1">
    <citation type="submission" date="2024-09" db="EMBL/GenBank/DDBJ databases">
        <title>Chromosome-scale assembly of Riccia fluitans.</title>
        <authorList>
            <person name="Paukszto L."/>
            <person name="Sawicki J."/>
            <person name="Karawczyk K."/>
            <person name="Piernik-Szablinska J."/>
            <person name="Szczecinska M."/>
            <person name="Mazdziarz M."/>
        </authorList>
    </citation>
    <scope>NUCLEOTIDE SEQUENCE [LARGE SCALE GENOMIC DNA]</scope>
    <source>
        <strain evidence="2">Rf_01</strain>
        <tissue evidence="2">Aerial parts of the thallus</tissue>
    </source>
</reference>
<comment type="caution">
    <text evidence="2">The sequence shown here is derived from an EMBL/GenBank/DDBJ whole genome shotgun (WGS) entry which is preliminary data.</text>
</comment>
<evidence type="ECO:0000313" key="3">
    <source>
        <dbReference type="Proteomes" id="UP001605036"/>
    </source>
</evidence>
<keyword evidence="1" id="KW-0175">Coiled coil</keyword>
<accession>A0ABD1Z625</accession>
<dbReference type="Proteomes" id="UP001605036">
    <property type="component" value="Unassembled WGS sequence"/>
</dbReference>
<organism evidence="2 3">
    <name type="scientific">Riccia fluitans</name>
    <dbReference type="NCBI Taxonomy" id="41844"/>
    <lineage>
        <taxon>Eukaryota</taxon>
        <taxon>Viridiplantae</taxon>
        <taxon>Streptophyta</taxon>
        <taxon>Embryophyta</taxon>
        <taxon>Marchantiophyta</taxon>
        <taxon>Marchantiopsida</taxon>
        <taxon>Marchantiidae</taxon>
        <taxon>Marchantiales</taxon>
        <taxon>Ricciaceae</taxon>
        <taxon>Riccia</taxon>
    </lineage>
</organism>
<proteinExistence type="predicted"/>
<evidence type="ECO:0000256" key="1">
    <source>
        <dbReference type="SAM" id="Coils"/>
    </source>
</evidence>
<sequence length="160" mass="18604">MEARNATGDKTQAKDEVEQMKLKYEELQSDLLMKDETLRITTHDYTEKIQELSKKNEDILRKKMEYQKTIAELTNEKNTLEAKLVEGEDLRKKLIQVLSSYVTSELDVEELSLLWTLKAEVVQAEGNADGMKNQLSRLREKVDRELGEIRANVEVQLEEM</sequence>
<name>A0ABD1Z625_9MARC</name>
<feature type="coiled-coil region" evidence="1">
    <location>
        <begin position="121"/>
        <end position="152"/>
    </location>
</feature>